<dbReference type="EMBL" id="JBEDNZ010000031">
    <property type="protein sequence ID" value="KAL0808470.1"/>
    <property type="molecule type" value="Genomic_DNA"/>
</dbReference>
<keyword evidence="4 12" id="KW-0894">Sodium channel</keyword>
<dbReference type="PANTHER" id="PTHR46320:SF1">
    <property type="entry name" value="GLYCEROPHOSPHODIESTER PHOSPHODIESTERASE 1"/>
    <property type="match status" value="1"/>
</dbReference>
<evidence type="ECO:0000313" key="17">
    <source>
        <dbReference type="EMBL" id="KAL0852843.1"/>
    </source>
</evidence>
<dbReference type="Proteomes" id="UP001549920">
    <property type="component" value="Unassembled WGS sequence"/>
</dbReference>
<dbReference type="GO" id="GO:0005272">
    <property type="term" value="F:sodium channel activity"/>
    <property type="evidence" value="ECO:0007669"/>
    <property type="project" value="UniProtKB-KW"/>
</dbReference>
<gene>
    <name evidence="17" type="ORF">ABMA27_012643</name>
    <name evidence="16" type="ORF">ABMA28_012924</name>
</gene>
<evidence type="ECO:0000256" key="2">
    <source>
        <dbReference type="ARBA" id="ARBA00007193"/>
    </source>
</evidence>
<evidence type="ECO:0000256" key="14">
    <source>
        <dbReference type="SAM" id="Phobius"/>
    </source>
</evidence>
<feature type="domain" description="GP-PDE" evidence="15">
    <location>
        <begin position="407"/>
        <end position="685"/>
    </location>
</feature>
<dbReference type="PROSITE" id="PS50007">
    <property type="entry name" value="PIPLC_X_DOMAIN"/>
    <property type="match status" value="1"/>
</dbReference>
<evidence type="ECO:0000256" key="4">
    <source>
        <dbReference type="ARBA" id="ARBA00022461"/>
    </source>
</evidence>
<dbReference type="InterPro" id="IPR001873">
    <property type="entry name" value="ENaC"/>
</dbReference>
<name>A0ABD0S319_LOXSC</name>
<evidence type="ECO:0000256" key="12">
    <source>
        <dbReference type="RuleBase" id="RU000679"/>
    </source>
</evidence>
<dbReference type="GO" id="GO:0016020">
    <property type="term" value="C:membrane"/>
    <property type="evidence" value="ECO:0007669"/>
    <property type="project" value="UniProtKB-SubCell"/>
</dbReference>
<feature type="region of interest" description="Disordered" evidence="13">
    <location>
        <begin position="678"/>
        <end position="714"/>
    </location>
</feature>
<proteinExistence type="inferred from homology"/>
<evidence type="ECO:0000256" key="9">
    <source>
        <dbReference type="ARBA" id="ARBA00023136"/>
    </source>
</evidence>
<evidence type="ECO:0000313" key="19">
    <source>
        <dbReference type="Proteomes" id="UP001549921"/>
    </source>
</evidence>
<keyword evidence="9 14" id="KW-0472">Membrane</keyword>
<dbReference type="EMBL" id="JBEUOH010000031">
    <property type="protein sequence ID" value="KAL0852843.1"/>
    <property type="molecule type" value="Genomic_DNA"/>
</dbReference>
<evidence type="ECO:0000313" key="16">
    <source>
        <dbReference type="EMBL" id="KAL0808470.1"/>
    </source>
</evidence>
<accession>A0ABD0S319</accession>
<sequence length="714" mass="82028">MSKLKNQNKKKKPTAIFSCLARTKSIIESAKDSISPLYELYAGFCRETTLHGLKHTVKDHVHWCERVLWFLLTVSAFFGAVYCALSQLSRYNSEPVVVSMQRDYRSWWTTFPAVTACFTDRVEPDKARLAIEMTWNVTEESDPERYAYYAGFIDLVTDVAFRSNLQNFWKYQNDNSVKEVDLLQLALSVHPTMMLKVLVSDSIKEVYWMPVMTEVGMCLTFNSKYARFQFMLQDLDWHQTELHKCHYHSGQCYVRIDSLNNGVRYFIHSPFEISTSISNPTGEVMPGEELIIDYKAVEIQASASVKKLRPEQRRCRYPDEWISNSVRAYSFGLCQMHCRNRMALMFCGCRPFFYVKGVLPFGLDVGILGVAAYYLTRLKKPQHNNVVSIFGPEAGSKESELHPEKVVRCIAHRGAGLDAPENTLEAFKYCVERECNFVELDVRSSRDGQLVLLHDQGLERLAGSSVADVRVMDWEAIKNIDIGATHPNRHHFKEVHLCLLDDALDYLLQHKVRMIIDVKGEDKQVISGILKTFANRPALYQYAAVTCFNPFVLYQIRKKDPQIVGAVSYRPYCFSAQDYDAEHGPNRPRYGENLPLHAVLRAADALHSLIWRWSARWCGVSAVLLHKDIVSPAEVHYWRSLGVRCAGWCVNRPLEKLYWRGVLRAPYLANTLLGEPDIEKKGEERDRDTDETDRPGPLIDKLLEPERRMSSGQN</sequence>
<evidence type="ECO:0000256" key="5">
    <source>
        <dbReference type="ARBA" id="ARBA00022692"/>
    </source>
</evidence>
<keyword evidence="3 12" id="KW-0813">Transport</keyword>
<keyword evidence="18" id="KW-1185">Reference proteome</keyword>
<evidence type="ECO:0000256" key="8">
    <source>
        <dbReference type="ARBA" id="ARBA00023065"/>
    </source>
</evidence>
<keyword evidence="10 12" id="KW-0739">Sodium transport</keyword>
<dbReference type="Proteomes" id="UP001549921">
    <property type="component" value="Unassembled WGS sequence"/>
</dbReference>
<reference evidence="18 19" key="1">
    <citation type="submission" date="2024-06" db="EMBL/GenBank/DDBJ databases">
        <title>A chromosome-level genome assembly of beet webworm, Loxostege sticticalis.</title>
        <authorList>
            <person name="Zhang Y."/>
        </authorList>
    </citation>
    <scope>NUCLEOTIDE SEQUENCE [LARGE SCALE GENOMIC DNA]</scope>
    <source>
        <strain evidence="17">AQ026</strain>
        <strain evidence="16">AQ028</strain>
        <tissue evidence="16">Male pupae</tissue>
        <tissue evidence="17">Whole body</tissue>
    </source>
</reference>
<dbReference type="SUPFAM" id="SSF51695">
    <property type="entry name" value="PLC-like phosphodiesterases"/>
    <property type="match status" value="1"/>
</dbReference>
<keyword evidence="5 12" id="KW-0812">Transmembrane</keyword>
<feature type="transmembrane region" description="Helical" evidence="14">
    <location>
        <begin position="67"/>
        <end position="85"/>
    </location>
</feature>
<evidence type="ECO:0000256" key="7">
    <source>
        <dbReference type="ARBA" id="ARBA00023053"/>
    </source>
</evidence>
<evidence type="ECO:0000256" key="3">
    <source>
        <dbReference type="ARBA" id="ARBA00022448"/>
    </source>
</evidence>
<evidence type="ECO:0000313" key="18">
    <source>
        <dbReference type="Proteomes" id="UP001549920"/>
    </source>
</evidence>
<dbReference type="InterPro" id="IPR017946">
    <property type="entry name" value="PLC-like_Pdiesterase_TIM-brl"/>
</dbReference>
<keyword evidence="11 12" id="KW-0407">Ion channel</keyword>
<feature type="compositionally biased region" description="Basic and acidic residues" evidence="13">
    <location>
        <begin position="678"/>
        <end position="694"/>
    </location>
</feature>
<dbReference type="PANTHER" id="PTHR46320">
    <property type="entry name" value="GLYCEROPHOSPHODIESTER PHOSPHODIESTERASE 1"/>
    <property type="match status" value="1"/>
</dbReference>
<dbReference type="Gene3D" id="3.20.20.190">
    <property type="entry name" value="Phosphatidylinositol (PI) phosphodiesterase"/>
    <property type="match status" value="1"/>
</dbReference>
<comment type="caution">
    <text evidence="16">The sequence shown here is derived from an EMBL/GenBank/DDBJ whole genome shotgun (WGS) entry which is preliminary data.</text>
</comment>
<dbReference type="Pfam" id="PF03009">
    <property type="entry name" value="GDPD"/>
    <property type="match status" value="1"/>
</dbReference>
<protein>
    <recommendedName>
        <fullName evidence="15">GP-PDE domain-containing protein</fullName>
    </recommendedName>
</protein>
<evidence type="ECO:0000256" key="13">
    <source>
        <dbReference type="SAM" id="MobiDB-lite"/>
    </source>
</evidence>
<keyword evidence="6 14" id="KW-1133">Transmembrane helix</keyword>
<evidence type="ECO:0000256" key="1">
    <source>
        <dbReference type="ARBA" id="ARBA00004141"/>
    </source>
</evidence>
<dbReference type="PROSITE" id="PS51704">
    <property type="entry name" value="GP_PDE"/>
    <property type="match status" value="1"/>
</dbReference>
<keyword evidence="7" id="KW-0915">Sodium</keyword>
<evidence type="ECO:0000259" key="15">
    <source>
        <dbReference type="PROSITE" id="PS51704"/>
    </source>
</evidence>
<dbReference type="Pfam" id="PF00858">
    <property type="entry name" value="ASC"/>
    <property type="match status" value="1"/>
</dbReference>
<evidence type="ECO:0000256" key="11">
    <source>
        <dbReference type="ARBA" id="ARBA00023303"/>
    </source>
</evidence>
<comment type="similarity">
    <text evidence="2 12">Belongs to the amiloride-sensitive sodium channel (TC 1.A.6) family.</text>
</comment>
<dbReference type="InterPro" id="IPR030395">
    <property type="entry name" value="GP_PDE_dom"/>
</dbReference>
<keyword evidence="8 12" id="KW-0406">Ion transport</keyword>
<comment type="subcellular location">
    <subcellularLocation>
        <location evidence="1">Membrane</location>
        <topology evidence="1">Multi-pass membrane protein</topology>
    </subcellularLocation>
</comment>
<organism evidence="16 19">
    <name type="scientific">Loxostege sticticalis</name>
    <name type="common">Beet webworm moth</name>
    <dbReference type="NCBI Taxonomy" id="481309"/>
    <lineage>
        <taxon>Eukaryota</taxon>
        <taxon>Metazoa</taxon>
        <taxon>Ecdysozoa</taxon>
        <taxon>Arthropoda</taxon>
        <taxon>Hexapoda</taxon>
        <taxon>Insecta</taxon>
        <taxon>Pterygota</taxon>
        <taxon>Neoptera</taxon>
        <taxon>Endopterygota</taxon>
        <taxon>Lepidoptera</taxon>
        <taxon>Glossata</taxon>
        <taxon>Ditrysia</taxon>
        <taxon>Pyraloidea</taxon>
        <taxon>Crambidae</taxon>
        <taxon>Pyraustinae</taxon>
        <taxon>Loxostege</taxon>
    </lineage>
</organism>
<evidence type="ECO:0000256" key="6">
    <source>
        <dbReference type="ARBA" id="ARBA00022989"/>
    </source>
</evidence>
<dbReference type="AlphaFoldDB" id="A0ABD0S319"/>
<feature type="compositionally biased region" description="Basic and acidic residues" evidence="13">
    <location>
        <begin position="701"/>
        <end position="714"/>
    </location>
</feature>
<evidence type="ECO:0000256" key="10">
    <source>
        <dbReference type="ARBA" id="ARBA00023201"/>
    </source>
</evidence>